<dbReference type="Gene3D" id="3.40.50.1000">
    <property type="entry name" value="HAD superfamily/HAD-like"/>
    <property type="match status" value="1"/>
</dbReference>
<sequence>MTLRAGSAGGRTGLAPWHCSPHHPYPARGHPAPHPVGGPLPLVATDLDGTLLRSDGTVSPYTAEVLRALDAQGVPVLFVTARPLRWMTDLWPLVGRHGLAVLSNGAVWYDVAGQRVRELRGIEPRAGIALCAELAQALPGAAFAIECLDGIRFDPDYVPDDYSAPDRPRGPLCEVWTSPAAKILVQGTQWQPSTLREIATSTVGDRAIVTWTSPHLLELSAPGVTKATTLARICTELGVPADDVVAFGDMPNDSAMLRWAGRSHAVANADREVLDLVDEVIPANDDDGVARTLQTLFSLTVHPR</sequence>
<keyword evidence="2" id="KW-1185">Reference proteome</keyword>
<dbReference type="Pfam" id="PF08282">
    <property type="entry name" value="Hydrolase_3"/>
    <property type="match status" value="1"/>
</dbReference>
<dbReference type="InterPro" id="IPR036412">
    <property type="entry name" value="HAD-like_sf"/>
</dbReference>
<dbReference type="GO" id="GO:0000287">
    <property type="term" value="F:magnesium ion binding"/>
    <property type="evidence" value="ECO:0007669"/>
    <property type="project" value="TreeGrafter"/>
</dbReference>
<accession>A0A3M2JK49</accession>
<dbReference type="GO" id="GO:0005829">
    <property type="term" value="C:cytosol"/>
    <property type="evidence" value="ECO:0007669"/>
    <property type="project" value="TreeGrafter"/>
</dbReference>
<name>A0A3M2JK49_9CELL</name>
<dbReference type="InterPro" id="IPR006379">
    <property type="entry name" value="HAD-SF_hydro_IIB"/>
</dbReference>
<dbReference type="PANTHER" id="PTHR10000:SF8">
    <property type="entry name" value="HAD SUPERFAMILY HYDROLASE-LIKE, TYPE 3"/>
    <property type="match status" value="1"/>
</dbReference>
<dbReference type="PANTHER" id="PTHR10000">
    <property type="entry name" value="PHOSPHOSERINE PHOSPHATASE"/>
    <property type="match status" value="1"/>
</dbReference>
<dbReference type="AlphaFoldDB" id="A0A3M2JK49"/>
<dbReference type="SUPFAM" id="SSF56784">
    <property type="entry name" value="HAD-like"/>
    <property type="match status" value="1"/>
</dbReference>
<proteinExistence type="predicted"/>
<comment type="caution">
    <text evidence="1">The sequence shown here is derived from an EMBL/GenBank/DDBJ whole genome shotgun (WGS) entry which is preliminary data.</text>
</comment>
<dbReference type="OrthoDB" id="3180855at2"/>
<organism evidence="1 2">
    <name type="scientific">Cellulomonas triticagri</name>
    <dbReference type="NCBI Taxonomy" id="2483352"/>
    <lineage>
        <taxon>Bacteria</taxon>
        <taxon>Bacillati</taxon>
        <taxon>Actinomycetota</taxon>
        <taxon>Actinomycetes</taxon>
        <taxon>Micrococcales</taxon>
        <taxon>Cellulomonadaceae</taxon>
        <taxon>Cellulomonas</taxon>
    </lineage>
</organism>
<evidence type="ECO:0000313" key="1">
    <source>
        <dbReference type="EMBL" id="RMI12521.1"/>
    </source>
</evidence>
<gene>
    <name evidence="1" type="ORF">EBM89_08405</name>
</gene>
<reference evidence="1 2" key="1">
    <citation type="submission" date="2018-10" db="EMBL/GenBank/DDBJ databases">
        <title>Isolation, diversity and antifungal activity of actinobacteria from wheat.</title>
        <authorList>
            <person name="Han C."/>
        </authorList>
    </citation>
    <scope>NUCLEOTIDE SEQUENCE [LARGE SCALE GENOMIC DNA]</scope>
    <source>
        <strain evidence="1 2">NEAU-YY56</strain>
    </source>
</reference>
<dbReference type="GO" id="GO:0016791">
    <property type="term" value="F:phosphatase activity"/>
    <property type="evidence" value="ECO:0007669"/>
    <property type="project" value="TreeGrafter"/>
</dbReference>
<dbReference type="InterPro" id="IPR023214">
    <property type="entry name" value="HAD_sf"/>
</dbReference>
<evidence type="ECO:0000313" key="2">
    <source>
        <dbReference type="Proteomes" id="UP000269289"/>
    </source>
</evidence>
<dbReference type="EMBL" id="RFFI01000036">
    <property type="protein sequence ID" value="RMI12521.1"/>
    <property type="molecule type" value="Genomic_DNA"/>
</dbReference>
<dbReference type="Gene3D" id="3.30.1240.10">
    <property type="match status" value="1"/>
</dbReference>
<dbReference type="Proteomes" id="UP000269289">
    <property type="component" value="Unassembled WGS sequence"/>
</dbReference>
<protein>
    <submittedName>
        <fullName evidence="1">HAD family phosphatase</fullName>
    </submittedName>
</protein>
<dbReference type="NCBIfam" id="TIGR01484">
    <property type="entry name" value="HAD-SF-IIB"/>
    <property type="match status" value="1"/>
</dbReference>